<keyword evidence="5" id="KW-0677">Repeat</keyword>
<dbReference type="GO" id="GO:0042626">
    <property type="term" value="F:ATPase-coupled transmembrane transporter activity"/>
    <property type="evidence" value="ECO:0007669"/>
    <property type="project" value="TreeGrafter"/>
</dbReference>
<feature type="domain" description="ABC transporter" evidence="10">
    <location>
        <begin position="85"/>
        <end position="319"/>
    </location>
</feature>
<organism evidence="13">
    <name type="scientific">Soboliphyme baturini</name>
    <dbReference type="NCBI Taxonomy" id="241478"/>
    <lineage>
        <taxon>Eukaryota</taxon>
        <taxon>Metazoa</taxon>
        <taxon>Ecdysozoa</taxon>
        <taxon>Nematoda</taxon>
        <taxon>Enoplea</taxon>
        <taxon>Dorylaimia</taxon>
        <taxon>Dioctophymatida</taxon>
        <taxon>Dioctophymatoidea</taxon>
        <taxon>Soboliphymatidae</taxon>
        <taxon>Soboliphyme</taxon>
    </lineage>
</organism>
<evidence type="ECO:0000256" key="5">
    <source>
        <dbReference type="ARBA" id="ARBA00022737"/>
    </source>
</evidence>
<evidence type="ECO:0000256" key="8">
    <source>
        <dbReference type="ARBA" id="ARBA00022989"/>
    </source>
</evidence>
<comment type="similarity">
    <text evidence="2">Belongs to the ABC transporter superfamily. ABCC family. Conjugate transporter (TC 3.A.1.208) subfamily.</text>
</comment>
<dbReference type="InterPro" id="IPR017871">
    <property type="entry name" value="ABC_transporter-like_CS"/>
</dbReference>
<keyword evidence="7" id="KW-0067">ATP-binding</keyword>
<keyword evidence="12" id="KW-1185">Reference proteome</keyword>
<sequence>MVDKSSIFAVIARDSDSISAGLVGLSISYALQITQVLNMAVRMSNDLESNVVAVERVNEYTHTPTEAEWESSVILPKDWPKTGNIEFVNYSLRYREGLDLVLKGIDCCIKGGEKIGIVGRTGAGKSSLTLALFRIVEPADGDIIVDDVKISSIGLHQLRTKITIIPQEPMLFCGTLRRNLDPYSEKSDLQIWRALEAAHLKEFVAGLSEKLEYNILEGGENLSVGQRQLMCLARAMLRKTKVIVLDEATAAVDLKTDDLIQRTIRQCFADCTILTIAHRLNTIMDSNRVLVLDHGQIAEFDSPANLLANRTSIFFGMAQDAGLVEPET</sequence>
<dbReference type="PANTHER" id="PTHR24223:SF443">
    <property type="entry name" value="MULTIDRUG-RESISTANCE LIKE PROTEIN 1, ISOFORM I"/>
    <property type="match status" value="1"/>
</dbReference>
<evidence type="ECO:0000256" key="3">
    <source>
        <dbReference type="ARBA" id="ARBA00022448"/>
    </source>
</evidence>
<dbReference type="Proteomes" id="UP000270296">
    <property type="component" value="Unassembled WGS sequence"/>
</dbReference>
<dbReference type="InterPro" id="IPR027417">
    <property type="entry name" value="P-loop_NTPase"/>
</dbReference>
<proteinExistence type="inferred from homology"/>
<protein>
    <submittedName>
        <fullName evidence="13">ABC transporter domain-containing protein</fullName>
    </submittedName>
</protein>
<dbReference type="Gene3D" id="3.40.50.300">
    <property type="entry name" value="P-loop containing nucleotide triphosphate hydrolases"/>
    <property type="match status" value="1"/>
</dbReference>
<dbReference type="EMBL" id="UZAM01007761">
    <property type="protein sequence ID" value="VDP01231.1"/>
    <property type="molecule type" value="Genomic_DNA"/>
</dbReference>
<evidence type="ECO:0000256" key="7">
    <source>
        <dbReference type="ARBA" id="ARBA00022840"/>
    </source>
</evidence>
<dbReference type="AlphaFoldDB" id="A0A183IIL9"/>
<keyword evidence="9" id="KW-0472">Membrane</keyword>
<dbReference type="GO" id="GO:0005774">
    <property type="term" value="C:vacuolar membrane"/>
    <property type="evidence" value="ECO:0007669"/>
    <property type="project" value="UniProtKB-SubCell"/>
</dbReference>
<dbReference type="SMART" id="SM00382">
    <property type="entry name" value="AAA"/>
    <property type="match status" value="1"/>
</dbReference>
<keyword evidence="4" id="KW-0812">Transmembrane</keyword>
<dbReference type="PROSITE" id="PS00211">
    <property type="entry name" value="ABC_TRANSPORTER_1"/>
    <property type="match status" value="1"/>
</dbReference>
<reference evidence="13" key="1">
    <citation type="submission" date="2016-06" db="UniProtKB">
        <authorList>
            <consortium name="WormBaseParasite"/>
        </authorList>
    </citation>
    <scope>IDENTIFICATION</scope>
</reference>
<keyword evidence="8" id="KW-1133">Transmembrane helix</keyword>
<dbReference type="InterPro" id="IPR003439">
    <property type="entry name" value="ABC_transporter-like_ATP-bd"/>
</dbReference>
<evidence type="ECO:0000259" key="10">
    <source>
        <dbReference type="PROSITE" id="PS50893"/>
    </source>
</evidence>
<dbReference type="InterPro" id="IPR036640">
    <property type="entry name" value="ABC1_TM_sf"/>
</dbReference>
<dbReference type="InterPro" id="IPR050173">
    <property type="entry name" value="ABC_transporter_C-like"/>
</dbReference>
<dbReference type="GO" id="GO:0016887">
    <property type="term" value="F:ATP hydrolysis activity"/>
    <property type="evidence" value="ECO:0007669"/>
    <property type="project" value="InterPro"/>
</dbReference>
<dbReference type="SUPFAM" id="SSF90123">
    <property type="entry name" value="ABC transporter transmembrane region"/>
    <property type="match status" value="1"/>
</dbReference>
<keyword evidence="6" id="KW-0547">Nucleotide-binding</keyword>
<dbReference type="Pfam" id="PF00005">
    <property type="entry name" value="ABC_tran"/>
    <property type="match status" value="1"/>
</dbReference>
<evidence type="ECO:0000256" key="9">
    <source>
        <dbReference type="ARBA" id="ARBA00023136"/>
    </source>
</evidence>
<dbReference type="OrthoDB" id="6500128at2759"/>
<name>A0A183IIL9_9BILA</name>
<dbReference type="FunFam" id="3.40.50.300:FF:000074">
    <property type="entry name" value="Multidrug resistance-associated protein 5 isoform 1"/>
    <property type="match status" value="1"/>
</dbReference>
<evidence type="ECO:0000313" key="12">
    <source>
        <dbReference type="Proteomes" id="UP000270296"/>
    </source>
</evidence>
<evidence type="ECO:0000256" key="6">
    <source>
        <dbReference type="ARBA" id="ARBA00022741"/>
    </source>
</evidence>
<dbReference type="WBParaSite" id="SBAD_0000362301-mRNA-1">
    <property type="protein sequence ID" value="SBAD_0000362301-mRNA-1"/>
    <property type="gene ID" value="SBAD_0000362301"/>
</dbReference>
<evidence type="ECO:0000256" key="4">
    <source>
        <dbReference type="ARBA" id="ARBA00022692"/>
    </source>
</evidence>
<keyword evidence="3" id="KW-0813">Transport</keyword>
<evidence type="ECO:0000313" key="13">
    <source>
        <dbReference type="WBParaSite" id="SBAD_0000362301-mRNA-1"/>
    </source>
</evidence>
<dbReference type="PROSITE" id="PS50893">
    <property type="entry name" value="ABC_TRANSPORTER_2"/>
    <property type="match status" value="1"/>
</dbReference>
<evidence type="ECO:0000256" key="2">
    <source>
        <dbReference type="ARBA" id="ARBA00009726"/>
    </source>
</evidence>
<reference evidence="11 12" key="2">
    <citation type="submission" date="2018-11" db="EMBL/GenBank/DDBJ databases">
        <authorList>
            <consortium name="Pathogen Informatics"/>
        </authorList>
    </citation>
    <scope>NUCLEOTIDE SEQUENCE [LARGE SCALE GENOMIC DNA]</scope>
</reference>
<dbReference type="GO" id="GO:0005524">
    <property type="term" value="F:ATP binding"/>
    <property type="evidence" value="ECO:0007669"/>
    <property type="project" value="UniProtKB-KW"/>
</dbReference>
<dbReference type="PANTHER" id="PTHR24223">
    <property type="entry name" value="ATP-BINDING CASSETTE SUB-FAMILY C"/>
    <property type="match status" value="1"/>
</dbReference>
<dbReference type="Gene3D" id="1.20.1560.10">
    <property type="entry name" value="ABC transporter type 1, transmembrane domain"/>
    <property type="match status" value="1"/>
</dbReference>
<dbReference type="InterPro" id="IPR003593">
    <property type="entry name" value="AAA+_ATPase"/>
</dbReference>
<evidence type="ECO:0000313" key="11">
    <source>
        <dbReference type="EMBL" id="VDP01231.1"/>
    </source>
</evidence>
<dbReference type="SUPFAM" id="SSF52540">
    <property type="entry name" value="P-loop containing nucleoside triphosphate hydrolases"/>
    <property type="match status" value="1"/>
</dbReference>
<dbReference type="CDD" id="cd03244">
    <property type="entry name" value="ABCC_MRP_domain2"/>
    <property type="match status" value="1"/>
</dbReference>
<gene>
    <name evidence="11" type="ORF">SBAD_LOCUS3464</name>
</gene>
<evidence type="ECO:0000256" key="1">
    <source>
        <dbReference type="ARBA" id="ARBA00004128"/>
    </source>
</evidence>
<accession>A0A183IIL9</accession>
<comment type="subcellular location">
    <subcellularLocation>
        <location evidence="1">Vacuole membrane</location>
        <topology evidence="1">Multi-pass membrane protein</topology>
    </subcellularLocation>
</comment>